<evidence type="ECO:0000256" key="1">
    <source>
        <dbReference type="ARBA" id="ARBA00022729"/>
    </source>
</evidence>
<name>A0A420IAH3_9PEZI</name>
<dbReference type="OrthoDB" id="623670at2759"/>
<evidence type="ECO:0000313" key="5">
    <source>
        <dbReference type="Proteomes" id="UP000285405"/>
    </source>
</evidence>
<feature type="transmembrane region" description="Helical" evidence="2">
    <location>
        <begin position="83"/>
        <end position="102"/>
    </location>
</feature>
<accession>A0A420IAH3</accession>
<comment type="caution">
    <text evidence="4">The sequence shown here is derived from an EMBL/GenBank/DDBJ whole genome shotgun (WGS) entry which is preliminary data.</text>
</comment>
<dbReference type="Proteomes" id="UP000285405">
    <property type="component" value="Unassembled WGS sequence"/>
</dbReference>
<organism evidence="4 5">
    <name type="scientific">Golovinomyces cichoracearum</name>
    <dbReference type="NCBI Taxonomy" id="62708"/>
    <lineage>
        <taxon>Eukaryota</taxon>
        <taxon>Fungi</taxon>
        <taxon>Dikarya</taxon>
        <taxon>Ascomycota</taxon>
        <taxon>Pezizomycotina</taxon>
        <taxon>Leotiomycetes</taxon>
        <taxon>Erysiphales</taxon>
        <taxon>Erysiphaceae</taxon>
        <taxon>Golovinomyces</taxon>
    </lineage>
</organism>
<reference evidence="4 5" key="1">
    <citation type="journal article" date="2018" name="BMC Genomics">
        <title>Comparative genome analyses reveal sequence features reflecting distinct modes of host-adaptation between dicot and monocot powdery mildew.</title>
        <authorList>
            <person name="Wu Y."/>
            <person name="Ma X."/>
            <person name="Pan Z."/>
            <person name="Kale S.D."/>
            <person name="Song Y."/>
            <person name="King H."/>
            <person name="Zhang Q."/>
            <person name="Presley C."/>
            <person name="Deng X."/>
            <person name="Wei C.I."/>
            <person name="Xiao S."/>
        </authorList>
    </citation>
    <scope>NUCLEOTIDE SEQUENCE [LARGE SCALE GENOMIC DNA]</scope>
    <source>
        <strain evidence="4">UCSC1</strain>
    </source>
</reference>
<dbReference type="PANTHER" id="PTHR31836">
    <property type="match status" value="1"/>
</dbReference>
<keyword evidence="2" id="KW-0472">Membrane</keyword>
<dbReference type="CDD" id="cd22191">
    <property type="entry name" value="DPBB_RlpA_EXP_N-like"/>
    <property type="match status" value="1"/>
</dbReference>
<dbReference type="PANTHER" id="PTHR31836:SF28">
    <property type="entry name" value="SRCR DOMAIN-CONTAINING PROTEIN-RELATED"/>
    <property type="match status" value="1"/>
</dbReference>
<sequence>MRVEKNSLTLHLRDSCFGARIRGRVFRTDRYGRVCEASGGYDLMDQKDGIKYGQVTVTVPIHRANGSEKNLDKNRERERDKKINMLIGSFSSFVIRLCWLFFLTICPITINAYKAKATWYNTGLGACGKTSSDDQLVVALPASIASSKCFQTVSLTNAARPIGPKITATVVDKCMGCDGMDIDISPAAFKALNLGDLGAGKIFVEWTYI</sequence>
<feature type="domain" description="RlpA-like protein double-psi beta-barrel" evidence="3">
    <location>
        <begin position="116"/>
        <end position="202"/>
    </location>
</feature>
<dbReference type="InterPro" id="IPR009009">
    <property type="entry name" value="RlpA-like_DPBB"/>
</dbReference>
<evidence type="ECO:0000313" key="4">
    <source>
        <dbReference type="EMBL" id="RKF71550.1"/>
    </source>
</evidence>
<keyword evidence="1" id="KW-0732">Signal</keyword>
<keyword evidence="2" id="KW-0812">Transmembrane</keyword>
<dbReference type="EMBL" id="MCBR01009829">
    <property type="protein sequence ID" value="RKF71550.1"/>
    <property type="molecule type" value="Genomic_DNA"/>
</dbReference>
<keyword evidence="2" id="KW-1133">Transmembrane helix</keyword>
<dbReference type="InterPro" id="IPR051477">
    <property type="entry name" value="Expansin_CellWall"/>
</dbReference>
<dbReference type="InterPro" id="IPR036908">
    <property type="entry name" value="RlpA-like_sf"/>
</dbReference>
<gene>
    <name evidence="4" type="ORF">GcC1_098019</name>
</gene>
<dbReference type="SUPFAM" id="SSF50685">
    <property type="entry name" value="Barwin-like endoglucanases"/>
    <property type="match status" value="1"/>
</dbReference>
<proteinExistence type="predicted"/>
<dbReference type="AlphaFoldDB" id="A0A420IAH3"/>
<evidence type="ECO:0000256" key="2">
    <source>
        <dbReference type="SAM" id="Phobius"/>
    </source>
</evidence>
<dbReference type="Pfam" id="PF03330">
    <property type="entry name" value="DPBB_1"/>
    <property type="match status" value="1"/>
</dbReference>
<evidence type="ECO:0000259" key="3">
    <source>
        <dbReference type="Pfam" id="PF03330"/>
    </source>
</evidence>
<dbReference type="Gene3D" id="2.40.40.10">
    <property type="entry name" value="RlpA-like domain"/>
    <property type="match status" value="1"/>
</dbReference>
<protein>
    <submittedName>
        <fullName evidence="4">Putative riboflavin aldehydeforming</fullName>
    </submittedName>
</protein>